<feature type="transmembrane region" description="Helical" evidence="1">
    <location>
        <begin position="6"/>
        <end position="30"/>
    </location>
</feature>
<dbReference type="AlphaFoldDB" id="A0AA36MCF6"/>
<name>A0AA36MCF6_CYLNA</name>
<keyword evidence="1" id="KW-0812">Transmembrane</keyword>
<proteinExistence type="predicted"/>
<feature type="transmembrane region" description="Helical" evidence="1">
    <location>
        <begin position="263"/>
        <end position="284"/>
    </location>
</feature>
<keyword evidence="1" id="KW-0472">Membrane</keyword>
<feature type="transmembrane region" description="Helical" evidence="1">
    <location>
        <begin position="185"/>
        <end position="214"/>
    </location>
</feature>
<dbReference type="Proteomes" id="UP001176961">
    <property type="component" value="Unassembled WGS sequence"/>
</dbReference>
<dbReference type="PANTHER" id="PTHR31063">
    <property type="entry name" value="PROTEIN CBG08668"/>
    <property type="match status" value="1"/>
</dbReference>
<feature type="transmembrane region" description="Helical" evidence="1">
    <location>
        <begin position="226"/>
        <end position="251"/>
    </location>
</feature>
<organism evidence="2 3">
    <name type="scientific">Cylicocyclus nassatus</name>
    <name type="common">Nematode worm</name>
    <dbReference type="NCBI Taxonomy" id="53992"/>
    <lineage>
        <taxon>Eukaryota</taxon>
        <taxon>Metazoa</taxon>
        <taxon>Ecdysozoa</taxon>
        <taxon>Nematoda</taxon>
        <taxon>Chromadorea</taxon>
        <taxon>Rhabditida</taxon>
        <taxon>Rhabditina</taxon>
        <taxon>Rhabditomorpha</taxon>
        <taxon>Strongyloidea</taxon>
        <taxon>Strongylidae</taxon>
        <taxon>Cylicocyclus</taxon>
    </lineage>
</organism>
<evidence type="ECO:0000256" key="1">
    <source>
        <dbReference type="SAM" id="Phobius"/>
    </source>
</evidence>
<accession>A0AA36MCF6</accession>
<sequence length="665" mass="71449">MVYVVIVVGVVVEVIGRILVVVVNVVSAVLEEDDGLVEVSEEVLVGVVSVVSVVLEVDDVRVVGDADKEAVVGVEVVMIVPEVDNIRVAVLVDVGEKVVLGVVIVVRMVLKVGGVRIVILVEVGEEIVVGVVIVVRVVLKVGVVIVVVIVSEEVVGVVITVEVGEVAVVGVVVVVRVAVGVGAVIAVGALVGIVVVATVAAVGVLVGLGVLVVVGMAAVGLKALPCVVLIVVLEAVLAEDVMIVTVALVGMSIVVAKDGMLDAAVFAVVPAVGELVVGIATVLISELTAAEAVVLDGSETAVVTAAVEEDAAVVRKYKRLFTDHLDGLYPNVPYSLNKRKRWMTTSPASLLANQTSSLELCVVNKKATNWHTTIYDHSANIVTHFHVLDDDVITTFSATRGRQSLQFYTNLLGEERGLDKDEAEPARMHYNVVSHQPVKGFDFKQNRKFGRTGEEDSKATRRRLKRTSKKLCIDEAFPSERIEIDEEKEMSNCCEAEVSRQLSLEDFMRIEQPSTSPNPKNIPSSNGMVTLKPSKMIDISTATNAPGVFENNNLKLSKLDTFDLKEEIPLLAPGYCAVHWFGPERVSVASKLSSNPSPVFVLFFELSRKTDILRPPPESFLRFTDCKGNFMAGVNSAMLAIEADRADTFAQLELLRSYYQKMDSD</sequence>
<evidence type="ECO:0000313" key="2">
    <source>
        <dbReference type="EMBL" id="CAJ0604417.1"/>
    </source>
</evidence>
<gene>
    <name evidence="2" type="ORF">CYNAS_LOCUS16400</name>
</gene>
<feature type="transmembrane region" description="Helical" evidence="1">
    <location>
        <begin position="127"/>
        <end position="150"/>
    </location>
</feature>
<keyword evidence="1" id="KW-1133">Transmembrane helix</keyword>
<keyword evidence="3" id="KW-1185">Reference proteome</keyword>
<evidence type="ECO:0000313" key="3">
    <source>
        <dbReference type="Proteomes" id="UP001176961"/>
    </source>
</evidence>
<protein>
    <submittedName>
        <fullName evidence="2">Uncharacterized protein</fullName>
    </submittedName>
</protein>
<feature type="transmembrane region" description="Helical" evidence="1">
    <location>
        <begin position="157"/>
        <end position="179"/>
    </location>
</feature>
<reference evidence="2" key="1">
    <citation type="submission" date="2023-07" db="EMBL/GenBank/DDBJ databases">
        <authorList>
            <consortium name="CYATHOMIX"/>
        </authorList>
    </citation>
    <scope>NUCLEOTIDE SEQUENCE</scope>
    <source>
        <strain evidence="2">N/A</strain>
    </source>
</reference>
<feature type="transmembrane region" description="Helical" evidence="1">
    <location>
        <begin position="98"/>
        <end position="121"/>
    </location>
</feature>
<dbReference type="EMBL" id="CATQJL010000305">
    <property type="protein sequence ID" value="CAJ0604417.1"/>
    <property type="molecule type" value="Genomic_DNA"/>
</dbReference>
<comment type="caution">
    <text evidence="2">The sequence shown here is derived from an EMBL/GenBank/DDBJ whole genome shotgun (WGS) entry which is preliminary data.</text>
</comment>
<dbReference type="PANTHER" id="PTHR31063:SF4">
    <property type="entry name" value="IBR DOMAIN-CONTAINING PROTEIN"/>
    <property type="match status" value="1"/>
</dbReference>